<dbReference type="EC" id="1.3.5.1" evidence="5"/>
<evidence type="ECO:0000259" key="16">
    <source>
        <dbReference type="PROSITE" id="PS51379"/>
    </source>
</evidence>
<evidence type="ECO:0000256" key="3">
    <source>
        <dbReference type="ARBA" id="ARBA00005163"/>
    </source>
</evidence>
<accession>A0A7C5U771</accession>
<dbReference type="PROSITE" id="PS51085">
    <property type="entry name" value="2FE2S_FER_2"/>
    <property type="match status" value="1"/>
</dbReference>
<keyword evidence="10" id="KW-0560">Oxidoreductase</keyword>
<evidence type="ECO:0000256" key="14">
    <source>
        <dbReference type="ARBA" id="ARBA00034078"/>
    </source>
</evidence>
<dbReference type="InterPro" id="IPR017900">
    <property type="entry name" value="4Fe4S_Fe_S_CS"/>
</dbReference>
<evidence type="ECO:0000313" key="17">
    <source>
        <dbReference type="EMBL" id="HHR40687.1"/>
    </source>
</evidence>
<dbReference type="InterPro" id="IPR017896">
    <property type="entry name" value="4Fe4S_Fe-S-bd"/>
</dbReference>
<evidence type="ECO:0000256" key="6">
    <source>
        <dbReference type="ARBA" id="ARBA00022485"/>
    </source>
</evidence>
<gene>
    <name evidence="17" type="ORF">ENM42_02540</name>
</gene>
<comment type="cofactor">
    <cofactor evidence="2">
        <name>[4Fe-4S] cluster</name>
        <dbReference type="ChEBI" id="CHEBI:49883"/>
    </cofactor>
</comment>
<dbReference type="Gene3D" id="3.10.20.30">
    <property type="match status" value="1"/>
</dbReference>
<evidence type="ECO:0000256" key="11">
    <source>
        <dbReference type="ARBA" id="ARBA00023004"/>
    </source>
</evidence>
<dbReference type="GO" id="GO:0006099">
    <property type="term" value="P:tricarboxylic acid cycle"/>
    <property type="evidence" value="ECO:0007669"/>
    <property type="project" value="UniProtKB-KW"/>
</dbReference>
<dbReference type="InterPro" id="IPR025192">
    <property type="entry name" value="Succ_DH/fum_Rdtase_N"/>
</dbReference>
<name>A0A7C5U771_CALS0</name>
<dbReference type="FunFam" id="1.10.1060.10:FF:000003">
    <property type="entry name" value="Succinate dehydrogenase iron-sulfur subunit"/>
    <property type="match status" value="1"/>
</dbReference>
<keyword evidence="9" id="KW-0479">Metal-binding</keyword>
<dbReference type="GO" id="GO:0051539">
    <property type="term" value="F:4 iron, 4 sulfur cluster binding"/>
    <property type="evidence" value="ECO:0007669"/>
    <property type="project" value="UniProtKB-KW"/>
</dbReference>
<dbReference type="SUPFAM" id="SSF46548">
    <property type="entry name" value="alpha-helical ferredoxin"/>
    <property type="match status" value="1"/>
</dbReference>
<evidence type="ECO:0000256" key="13">
    <source>
        <dbReference type="ARBA" id="ARBA00023291"/>
    </source>
</evidence>
<dbReference type="InterPro" id="IPR009051">
    <property type="entry name" value="Helical_ferredxn"/>
</dbReference>
<keyword evidence="7" id="KW-0816">Tricarboxylic acid cycle</keyword>
<sequence>MLEEVKFKVFRYDPDKDGRKHFQEFKVPTRKGMTVLQGLVYIKEKLDPTLSIRFSCRMATCGSCGMMINGLPRLACYTLIQELKSRTIVVEPLRNFPIIKDLVTDFEEFFEKHRAVKPYLIRVDTYEQEKSNISYLQSDEELERYLQFAYCIKCGLCYAVCPIVATDKTFLGPQALAQAYRYYADSRDEGGVDRLKPFADGWSLLRCHFADSCSKVCPKGVDPALAIQLLRREVLLRT</sequence>
<evidence type="ECO:0000256" key="5">
    <source>
        <dbReference type="ARBA" id="ARBA00012792"/>
    </source>
</evidence>
<dbReference type="NCBIfam" id="NF004616">
    <property type="entry name" value="PRK05950.1"/>
    <property type="match status" value="1"/>
</dbReference>
<dbReference type="Pfam" id="PF13085">
    <property type="entry name" value="Fer2_3"/>
    <property type="match status" value="1"/>
</dbReference>
<protein>
    <recommendedName>
        <fullName evidence="5">succinate dehydrogenase</fullName>
        <ecNumber evidence="5">1.3.5.1</ecNumber>
    </recommendedName>
</protein>
<reference evidence="17" key="1">
    <citation type="journal article" date="2020" name="mSystems">
        <title>Genome- and Community-Level Interaction Insights into Carbon Utilization and Element Cycling Functions of Hydrothermarchaeota in Hydrothermal Sediment.</title>
        <authorList>
            <person name="Zhou Z."/>
            <person name="Liu Y."/>
            <person name="Xu W."/>
            <person name="Pan J."/>
            <person name="Luo Z.H."/>
            <person name="Li M."/>
        </authorList>
    </citation>
    <scope>NUCLEOTIDE SEQUENCE [LARGE SCALE GENOMIC DNA]</scope>
    <source>
        <strain evidence="17">SpSt-1084</strain>
    </source>
</reference>
<dbReference type="EMBL" id="DRXS01000140">
    <property type="protein sequence ID" value="HHR40687.1"/>
    <property type="molecule type" value="Genomic_DNA"/>
</dbReference>
<dbReference type="Gene3D" id="1.10.1060.10">
    <property type="entry name" value="Alpha-helical ferredoxin"/>
    <property type="match status" value="1"/>
</dbReference>
<evidence type="ECO:0000256" key="8">
    <source>
        <dbReference type="ARBA" id="ARBA00022714"/>
    </source>
</evidence>
<keyword evidence="11" id="KW-0408">Iron</keyword>
<feature type="domain" description="4Fe-4S ferredoxin-type" evidence="16">
    <location>
        <begin position="142"/>
        <end position="171"/>
    </location>
</feature>
<evidence type="ECO:0000256" key="10">
    <source>
        <dbReference type="ARBA" id="ARBA00023002"/>
    </source>
</evidence>
<comment type="cofactor">
    <cofactor evidence="14">
        <name>[2Fe-2S] cluster</name>
        <dbReference type="ChEBI" id="CHEBI:190135"/>
    </cofactor>
</comment>
<dbReference type="PANTHER" id="PTHR11921:SF29">
    <property type="entry name" value="SUCCINATE DEHYDROGENASE [UBIQUINONE] IRON-SULFUR SUBUNIT, MITOCHONDRIAL"/>
    <property type="match status" value="1"/>
</dbReference>
<dbReference type="InterPro" id="IPR001041">
    <property type="entry name" value="2Fe-2S_ferredoxin-type"/>
</dbReference>
<comment type="pathway">
    <text evidence="3">Carbohydrate metabolism; tricarboxylic acid cycle.</text>
</comment>
<dbReference type="GO" id="GO:0046872">
    <property type="term" value="F:metal ion binding"/>
    <property type="evidence" value="ECO:0007669"/>
    <property type="project" value="UniProtKB-KW"/>
</dbReference>
<dbReference type="AlphaFoldDB" id="A0A7C5U771"/>
<dbReference type="SUPFAM" id="SSF54292">
    <property type="entry name" value="2Fe-2S ferredoxin-like"/>
    <property type="match status" value="1"/>
</dbReference>
<dbReference type="InterPro" id="IPR036010">
    <property type="entry name" value="2Fe-2S_ferredoxin-like_sf"/>
</dbReference>
<dbReference type="GO" id="GO:0022904">
    <property type="term" value="P:respiratory electron transport chain"/>
    <property type="evidence" value="ECO:0007669"/>
    <property type="project" value="TreeGrafter"/>
</dbReference>
<evidence type="ECO:0000256" key="2">
    <source>
        <dbReference type="ARBA" id="ARBA00001966"/>
    </source>
</evidence>
<comment type="caution">
    <text evidence="17">The sequence shown here is derived from an EMBL/GenBank/DDBJ whole genome shotgun (WGS) entry which is preliminary data.</text>
</comment>
<evidence type="ECO:0000256" key="4">
    <source>
        <dbReference type="ARBA" id="ARBA00009433"/>
    </source>
</evidence>
<evidence type="ECO:0000256" key="7">
    <source>
        <dbReference type="ARBA" id="ARBA00022532"/>
    </source>
</evidence>
<dbReference type="PROSITE" id="PS00197">
    <property type="entry name" value="2FE2S_FER_1"/>
    <property type="match status" value="1"/>
</dbReference>
<keyword evidence="6" id="KW-0004">4Fe-4S</keyword>
<evidence type="ECO:0000256" key="1">
    <source>
        <dbReference type="ARBA" id="ARBA00001927"/>
    </source>
</evidence>
<evidence type="ECO:0000256" key="9">
    <source>
        <dbReference type="ARBA" id="ARBA00022723"/>
    </source>
</evidence>
<dbReference type="InterPro" id="IPR012675">
    <property type="entry name" value="Beta-grasp_dom_sf"/>
</dbReference>
<feature type="domain" description="2Fe-2S ferredoxin-type" evidence="15">
    <location>
        <begin position="3"/>
        <end position="94"/>
    </location>
</feature>
<dbReference type="InterPro" id="IPR004489">
    <property type="entry name" value="Succ_DH/fum_Rdtase_Fe-S"/>
</dbReference>
<comment type="similarity">
    <text evidence="4">Belongs to the succinate dehydrogenase/fumarate reductase iron-sulfur protein family.</text>
</comment>
<keyword evidence="13" id="KW-0003">3Fe-4S</keyword>
<dbReference type="InterPro" id="IPR050573">
    <property type="entry name" value="SDH/FRD_Iron-Sulfur"/>
</dbReference>
<organism evidence="17">
    <name type="scientific">Caldiarchaeum subterraneum</name>
    <dbReference type="NCBI Taxonomy" id="311458"/>
    <lineage>
        <taxon>Archaea</taxon>
        <taxon>Nitrososphaerota</taxon>
        <taxon>Candidatus Caldarchaeales</taxon>
        <taxon>Candidatus Caldarchaeaceae</taxon>
        <taxon>Candidatus Caldarchaeum</taxon>
    </lineage>
</organism>
<dbReference type="PROSITE" id="PS51379">
    <property type="entry name" value="4FE4S_FER_2"/>
    <property type="match status" value="1"/>
</dbReference>
<keyword evidence="12" id="KW-0411">Iron-sulfur</keyword>
<keyword evidence="8" id="KW-0001">2Fe-2S</keyword>
<dbReference type="GO" id="GO:0051538">
    <property type="term" value="F:3 iron, 4 sulfur cluster binding"/>
    <property type="evidence" value="ECO:0007669"/>
    <property type="project" value="UniProtKB-KW"/>
</dbReference>
<evidence type="ECO:0000259" key="15">
    <source>
        <dbReference type="PROSITE" id="PS51085"/>
    </source>
</evidence>
<dbReference type="GO" id="GO:0051537">
    <property type="term" value="F:2 iron, 2 sulfur cluster binding"/>
    <property type="evidence" value="ECO:0007669"/>
    <property type="project" value="UniProtKB-KW"/>
</dbReference>
<dbReference type="PROSITE" id="PS00198">
    <property type="entry name" value="4FE4S_FER_1"/>
    <property type="match status" value="1"/>
</dbReference>
<dbReference type="PANTHER" id="PTHR11921">
    <property type="entry name" value="SUCCINATE DEHYDROGENASE IRON-SULFUR PROTEIN"/>
    <property type="match status" value="1"/>
</dbReference>
<dbReference type="Pfam" id="PF13183">
    <property type="entry name" value="Fer4_8"/>
    <property type="match status" value="1"/>
</dbReference>
<dbReference type="GO" id="GO:0009055">
    <property type="term" value="F:electron transfer activity"/>
    <property type="evidence" value="ECO:0007669"/>
    <property type="project" value="InterPro"/>
</dbReference>
<dbReference type="InterPro" id="IPR006058">
    <property type="entry name" value="2Fe2S_fd_BS"/>
</dbReference>
<proteinExistence type="inferred from homology"/>
<dbReference type="NCBIfam" id="TIGR00384">
    <property type="entry name" value="dhsB"/>
    <property type="match status" value="1"/>
</dbReference>
<evidence type="ECO:0000256" key="12">
    <source>
        <dbReference type="ARBA" id="ARBA00023014"/>
    </source>
</evidence>
<comment type="cofactor">
    <cofactor evidence="1">
        <name>[3Fe-4S] cluster</name>
        <dbReference type="ChEBI" id="CHEBI:21137"/>
    </cofactor>
</comment>
<dbReference type="GO" id="GO:0008177">
    <property type="term" value="F:succinate dehydrogenase (quinone) activity"/>
    <property type="evidence" value="ECO:0007669"/>
    <property type="project" value="UniProtKB-EC"/>
</dbReference>